<dbReference type="RefSeq" id="WP_179757913.1">
    <property type="nucleotide sequence ID" value="NZ_JACCBU010000001.1"/>
</dbReference>
<keyword evidence="1" id="KW-0812">Transmembrane</keyword>
<evidence type="ECO:0000313" key="2">
    <source>
        <dbReference type="EMBL" id="NYE75405.1"/>
    </source>
</evidence>
<dbReference type="EMBL" id="JACCBU010000001">
    <property type="protein sequence ID" value="NYE75405.1"/>
    <property type="molecule type" value="Genomic_DNA"/>
</dbReference>
<gene>
    <name evidence="2" type="ORF">BKA15_006734</name>
</gene>
<feature type="transmembrane region" description="Helical" evidence="1">
    <location>
        <begin position="6"/>
        <end position="27"/>
    </location>
</feature>
<protein>
    <recommendedName>
        <fullName evidence="4">DUF2550 domain-containing protein</fullName>
    </recommendedName>
</protein>
<accession>A0A7Y9LFW5</accession>
<dbReference type="AlphaFoldDB" id="A0A7Y9LFW5"/>
<evidence type="ECO:0000256" key="1">
    <source>
        <dbReference type="SAM" id="Phobius"/>
    </source>
</evidence>
<keyword evidence="1" id="KW-1133">Transmembrane helix</keyword>
<comment type="caution">
    <text evidence="2">The sequence shown here is derived from an EMBL/GenBank/DDBJ whole genome shotgun (WGS) entry which is preliminary data.</text>
</comment>
<keyword evidence="3" id="KW-1185">Reference proteome</keyword>
<evidence type="ECO:0000313" key="3">
    <source>
        <dbReference type="Proteomes" id="UP000569914"/>
    </source>
</evidence>
<dbReference type="Proteomes" id="UP000569914">
    <property type="component" value="Unassembled WGS sequence"/>
</dbReference>
<name>A0A7Y9LFW5_9ACTN</name>
<reference evidence="2 3" key="1">
    <citation type="submission" date="2020-07" db="EMBL/GenBank/DDBJ databases">
        <title>Sequencing the genomes of 1000 actinobacteria strains.</title>
        <authorList>
            <person name="Klenk H.-P."/>
        </authorList>
    </citation>
    <scope>NUCLEOTIDE SEQUENCE [LARGE SCALE GENOMIC DNA]</scope>
    <source>
        <strain evidence="2 3">DSM 22083</strain>
    </source>
</reference>
<dbReference type="Pfam" id="PF10739">
    <property type="entry name" value="DUF2550"/>
    <property type="match status" value="1"/>
</dbReference>
<keyword evidence="1" id="KW-0472">Membrane</keyword>
<sequence>MAGWIGAVVVALVILVVVVLPLVSLALRQRWVTRQGSAFECSMRLRPVAVGQLQADQTPSTNWVLGVARYSHDRVEWFRFFSFSPFPRMTFRRNGSRVVDTRDPDPAEAVALYDGQRVVRIAIGHQESIEVWELAMSSDSLTGFLAWLEAAPPGTAINGF</sequence>
<dbReference type="InterPro" id="IPR019675">
    <property type="entry name" value="DUF2550"/>
</dbReference>
<evidence type="ECO:0008006" key="4">
    <source>
        <dbReference type="Google" id="ProtNLM"/>
    </source>
</evidence>
<organism evidence="2 3">
    <name type="scientific">Microlunatus parietis</name>
    <dbReference type="NCBI Taxonomy" id="682979"/>
    <lineage>
        <taxon>Bacteria</taxon>
        <taxon>Bacillati</taxon>
        <taxon>Actinomycetota</taxon>
        <taxon>Actinomycetes</taxon>
        <taxon>Propionibacteriales</taxon>
        <taxon>Propionibacteriaceae</taxon>
        <taxon>Microlunatus</taxon>
    </lineage>
</organism>
<proteinExistence type="predicted"/>